<comment type="caution">
    <text evidence="1">The sequence shown here is derived from an EMBL/GenBank/DDBJ whole genome shotgun (WGS) entry which is preliminary data.</text>
</comment>
<dbReference type="EMBL" id="WMIG01000028">
    <property type="protein sequence ID" value="MTH62239.1"/>
    <property type="molecule type" value="Genomic_DNA"/>
</dbReference>
<keyword evidence="2" id="KW-1185">Reference proteome</keyword>
<protein>
    <submittedName>
        <fullName evidence="1">Uncharacterized protein</fullName>
    </submittedName>
</protein>
<dbReference type="AlphaFoldDB" id="A0A844HSU9"/>
<dbReference type="RefSeq" id="WP_155042185.1">
    <property type="nucleotide sequence ID" value="NZ_JBHGCD010000022.1"/>
</dbReference>
<proteinExistence type="predicted"/>
<organism evidence="1 2">
    <name type="scientific">Paracoccus litorisediminis</name>
    <dbReference type="NCBI Taxonomy" id="2006130"/>
    <lineage>
        <taxon>Bacteria</taxon>
        <taxon>Pseudomonadati</taxon>
        <taxon>Pseudomonadota</taxon>
        <taxon>Alphaproteobacteria</taxon>
        <taxon>Rhodobacterales</taxon>
        <taxon>Paracoccaceae</taxon>
        <taxon>Paracoccus</taxon>
    </lineage>
</organism>
<accession>A0A844HSU9</accession>
<name>A0A844HSU9_9RHOB</name>
<gene>
    <name evidence="1" type="ORF">GL300_23895</name>
</gene>
<reference evidence="1 2" key="1">
    <citation type="submission" date="2019-11" db="EMBL/GenBank/DDBJ databases">
        <authorList>
            <person name="Dong K."/>
        </authorList>
    </citation>
    <scope>NUCLEOTIDE SEQUENCE [LARGE SCALE GENOMIC DNA]</scope>
    <source>
        <strain evidence="1 2">NBRC 112902</strain>
    </source>
</reference>
<evidence type="ECO:0000313" key="2">
    <source>
        <dbReference type="Proteomes" id="UP000449846"/>
    </source>
</evidence>
<dbReference type="Proteomes" id="UP000449846">
    <property type="component" value="Unassembled WGS sequence"/>
</dbReference>
<sequence length="109" mass="12451">MKYFRSLKLLATLAACTSEADQPTQHIYRYPEGTPAAKVYQPGGHIQGSGLVVDYRNHALSEPKETQRWLLEPDAFLLSPRMAPSYPWSRHVTRAWQTGKPLHRMSVQM</sequence>
<evidence type="ECO:0000313" key="1">
    <source>
        <dbReference type="EMBL" id="MTH62239.1"/>
    </source>
</evidence>
<dbReference type="OrthoDB" id="7777953at2"/>